<dbReference type="InterPro" id="IPR016181">
    <property type="entry name" value="Acyl_CoA_acyltransferase"/>
</dbReference>
<dbReference type="Proteomes" id="UP001139646">
    <property type="component" value="Unassembled WGS sequence"/>
</dbReference>
<protein>
    <submittedName>
        <fullName evidence="2">GNAT family N-acetyltransferase</fullName>
        <ecNumber evidence="2">2.3.1.-</ecNumber>
    </submittedName>
</protein>
<keyword evidence="2" id="KW-0808">Transferase</keyword>
<gene>
    <name evidence="2" type="ORF">L3081_00920</name>
</gene>
<dbReference type="EMBL" id="JAKKSL010000001">
    <property type="protein sequence ID" value="MCI2282224.1"/>
    <property type="molecule type" value="Genomic_DNA"/>
</dbReference>
<sequence>MIDNNLDNEILVEVVTAWGLSDKQIAAWHSLSENHYNPNIFLTLEWLKLWWEIFHLSSDLLQIVFISVSDRIVAICPLYIQAGKTLRFIGTGEDEECEVCSEYLDLLVEKGNTSFAIDIISQQISSLLNSVSRIEFNNVLKEGHILSVVERLGQSCFIKKQCMGVRYSINLSDNYLEYTSSLSKNFIAQAQRKERKFNKQLGKVVEVKNLNELDNIFNHLELLHNRRWNKKGFSGAFKAEKFVYFHKKYTEFLLLNNQLSMKALVVNERIVGVIYNIKYCGRRFFYQIGIDTNHKDNFSPGTLLHLNEIKTSIDEEEVLYDFMKGDLYRSYKENFSNVKEEMFNVILLKKSITNSLTLLKWKFYCKL</sequence>
<evidence type="ECO:0000313" key="2">
    <source>
        <dbReference type="EMBL" id="MCI2282224.1"/>
    </source>
</evidence>
<feature type="domain" description="BioF2-like acetyltransferase" evidence="1">
    <location>
        <begin position="186"/>
        <end position="332"/>
    </location>
</feature>
<dbReference type="RefSeq" id="WP_242282794.1">
    <property type="nucleotide sequence ID" value="NZ_JAKKSL010000001.1"/>
</dbReference>
<dbReference type="Gene3D" id="3.40.630.30">
    <property type="match status" value="1"/>
</dbReference>
<dbReference type="GO" id="GO:0016746">
    <property type="term" value="F:acyltransferase activity"/>
    <property type="evidence" value="ECO:0007669"/>
    <property type="project" value="UniProtKB-KW"/>
</dbReference>
<dbReference type="SUPFAM" id="SSF55729">
    <property type="entry name" value="Acyl-CoA N-acyltransferases (Nat)"/>
    <property type="match status" value="1"/>
</dbReference>
<name>A0ABS9WW95_9GAMM</name>
<keyword evidence="2" id="KW-0012">Acyltransferase</keyword>
<evidence type="ECO:0000313" key="3">
    <source>
        <dbReference type="Proteomes" id="UP001139646"/>
    </source>
</evidence>
<organism evidence="2 3">
    <name type="scientific">Colwellia maritima</name>
    <dbReference type="NCBI Taxonomy" id="2912588"/>
    <lineage>
        <taxon>Bacteria</taxon>
        <taxon>Pseudomonadati</taxon>
        <taxon>Pseudomonadota</taxon>
        <taxon>Gammaproteobacteria</taxon>
        <taxon>Alteromonadales</taxon>
        <taxon>Colwelliaceae</taxon>
        <taxon>Colwellia</taxon>
    </lineage>
</organism>
<reference evidence="2" key="1">
    <citation type="submission" date="2022-01" db="EMBL/GenBank/DDBJ databases">
        <title>Colwellia maritima, isolated from seawater.</title>
        <authorList>
            <person name="Kristyanto S."/>
            <person name="Jung J."/>
            <person name="Jeon C.O."/>
        </authorList>
    </citation>
    <scope>NUCLEOTIDE SEQUENCE</scope>
    <source>
        <strain evidence="2">MSW7</strain>
    </source>
</reference>
<dbReference type="EC" id="2.3.1.-" evidence="2"/>
<proteinExistence type="predicted"/>
<dbReference type="Pfam" id="PF13480">
    <property type="entry name" value="Acetyltransf_6"/>
    <property type="match status" value="1"/>
</dbReference>
<comment type="caution">
    <text evidence="2">The sequence shown here is derived from an EMBL/GenBank/DDBJ whole genome shotgun (WGS) entry which is preliminary data.</text>
</comment>
<evidence type="ECO:0000259" key="1">
    <source>
        <dbReference type="Pfam" id="PF13480"/>
    </source>
</evidence>
<accession>A0ABS9WW95</accession>
<dbReference type="InterPro" id="IPR038740">
    <property type="entry name" value="BioF2-like_GNAT_dom"/>
</dbReference>
<keyword evidence="3" id="KW-1185">Reference proteome</keyword>